<dbReference type="OrthoDB" id="9806380at2"/>
<keyword evidence="3" id="KW-1185">Reference proteome</keyword>
<dbReference type="EMBL" id="SRLE01000007">
    <property type="protein sequence ID" value="TGD73423.1"/>
    <property type="molecule type" value="Genomic_DNA"/>
</dbReference>
<dbReference type="SUPFAM" id="SSF54909">
    <property type="entry name" value="Dimeric alpha+beta barrel"/>
    <property type="match status" value="1"/>
</dbReference>
<feature type="domain" description="DUF1330" evidence="1">
    <location>
        <begin position="7"/>
        <end position="95"/>
    </location>
</feature>
<dbReference type="InterPro" id="IPR011008">
    <property type="entry name" value="Dimeric_a/b-barrel"/>
</dbReference>
<dbReference type="PANTHER" id="PTHR41521:SF4">
    <property type="entry name" value="BLR0684 PROTEIN"/>
    <property type="match status" value="1"/>
</dbReference>
<proteinExistence type="predicted"/>
<gene>
    <name evidence="2" type="ORF">E4634_10335</name>
</gene>
<evidence type="ECO:0000259" key="1">
    <source>
        <dbReference type="Pfam" id="PF07045"/>
    </source>
</evidence>
<comment type="caution">
    <text evidence="2">The sequence shown here is derived from an EMBL/GenBank/DDBJ whole genome shotgun (WGS) entry which is preliminary data.</text>
</comment>
<dbReference type="AlphaFoldDB" id="A0A4Z0M162"/>
<organism evidence="2 3">
    <name type="scientific">Mangrovimicrobium sediminis</name>
    <dbReference type="NCBI Taxonomy" id="2562682"/>
    <lineage>
        <taxon>Bacteria</taxon>
        <taxon>Pseudomonadati</taxon>
        <taxon>Pseudomonadota</taxon>
        <taxon>Gammaproteobacteria</taxon>
        <taxon>Cellvibrionales</taxon>
        <taxon>Halieaceae</taxon>
        <taxon>Mangrovimicrobium</taxon>
    </lineage>
</organism>
<dbReference type="RefSeq" id="WP_135443570.1">
    <property type="nucleotide sequence ID" value="NZ_SRLE01000007.1"/>
</dbReference>
<dbReference type="InterPro" id="IPR010753">
    <property type="entry name" value="DUF1330"/>
</dbReference>
<name>A0A4Z0M162_9GAMM</name>
<accession>A0A4Z0M162</accession>
<protein>
    <submittedName>
        <fullName evidence="2">DUF1330 domain-containing protein</fullName>
    </submittedName>
</protein>
<dbReference type="PANTHER" id="PTHR41521">
    <property type="match status" value="1"/>
</dbReference>
<dbReference type="Gene3D" id="3.30.70.100">
    <property type="match status" value="1"/>
</dbReference>
<reference evidence="2 3" key="1">
    <citation type="submission" date="2019-04" db="EMBL/GenBank/DDBJ databases">
        <title>Taxonomy of novel Haliea sp. from mangrove soil of West Coast of India.</title>
        <authorList>
            <person name="Verma A."/>
            <person name="Kumar P."/>
            <person name="Krishnamurthi S."/>
        </authorList>
    </citation>
    <scope>NUCLEOTIDE SEQUENCE [LARGE SCALE GENOMIC DNA]</scope>
    <source>
        <strain evidence="2 3">SAOS-164</strain>
    </source>
</reference>
<evidence type="ECO:0000313" key="3">
    <source>
        <dbReference type="Proteomes" id="UP000298050"/>
    </source>
</evidence>
<sequence>MAVYMLFIRESAVRDPAELEKYTQLASEAAADFSFRPLVVYGETEAVEGEAPDGVVLLEFASEEDAKAWYYSPSYQAAREHRLRAADYRGLLLHGL</sequence>
<evidence type="ECO:0000313" key="2">
    <source>
        <dbReference type="EMBL" id="TGD73423.1"/>
    </source>
</evidence>
<dbReference type="Proteomes" id="UP000298050">
    <property type="component" value="Unassembled WGS sequence"/>
</dbReference>
<dbReference type="Pfam" id="PF07045">
    <property type="entry name" value="DUF1330"/>
    <property type="match status" value="1"/>
</dbReference>